<organism evidence="5 6">
    <name type="scientific">Neobacillus ginsengisoli</name>
    <dbReference type="NCBI Taxonomy" id="904295"/>
    <lineage>
        <taxon>Bacteria</taxon>
        <taxon>Bacillati</taxon>
        <taxon>Bacillota</taxon>
        <taxon>Bacilli</taxon>
        <taxon>Bacillales</taxon>
        <taxon>Bacillaceae</taxon>
        <taxon>Neobacillus</taxon>
    </lineage>
</organism>
<name>A0ABT9XYQ6_9BACI</name>
<dbReference type="InterPro" id="IPR002346">
    <property type="entry name" value="Mopterin_DH_FAD-bd"/>
</dbReference>
<dbReference type="InterPro" id="IPR051312">
    <property type="entry name" value="Diverse_Substr_Oxidored"/>
</dbReference>
<evidence type="ECO:0000256" key="3">
    <source>
        <dbReference type="ARBA" id="ARBA00023002"/>
    </source>
</evidence>
<feature type="domain" description="Molybdopterin dehydrogenase FAD-binding" evidence="4">
    <location>
        <begin position="14"/>
        <end position="120"/>
    </location>
</feature>
<dbReference type="InterPro" id="IPR036318">
    <property type="entry name" value="FAD-bd_PCMH-like_sf"/>
</dbReference>
<accession>A0ABT9XYQ6</accession>
<evidence type="ECO:0000259" key="4">
    <source>
        <dbReference type="Pfam" id="PF00941"/>
    </source>
</evidence>
<reference evidence="5 6" key="1">
    <citation type="submission" date="2023-07" db="EMBL/GenBank/DDBJ databases">
        <title>Genomic Encyclopedia of Type Strains, Phase IV (KMG-IV): sequencing the most valuable type-strain genomes for metagenomic binning, comparative biology and taxonomic classification.</title>
        <authorList>
            <person name="Goeker M."/>
        </authorList>
    </citation>
    <scope>NUCLEOTIDE SEQUENCE [LARGE SCALE GENOMIC DNA]</scope>
    <source>
        <strain evidence="5 6">DSM 27594</strain>
    </source>
</reference>
<dbReference type="EMBL" id="JAUSTW010000006">
    <property type="protein sequence ID" value="MDQ0200503.1"/>
    <property type="molecule type" value="Genomic_DNA"/>
</dbReference>
<evidence type="ECO:0000256" key="2">
    <source>
        <dbReference type="ARBA" id="ARBA00022827"/>
    </source>
</evidence>
<dbReference type="Proteomes" id="UP001224122">
    <property type="component" value="Unassembled WGS sequence"/>
</dbReference>
<dbReference type="PANTHER" id="PTHR42659">
    <property type="entry name" value="XANTHINE DEHYDROGENASE SUBUNIT C-RELATED"/>
    <property type="match status" value="1"/>
</dbReference>
<dbReference type="InterPro" id="IPR016167">
    <property type="entry name" value="FAD-bd_PCMH_sub1"/>
</dbReference>
<sequence>MIRKESATQFSPTVWMPEKLAEAWRLKEKFGTDACYIAGGTLLQTQWEKGLDCPDHLISLERIKEMQGCSIETDGSHPVIRLGVLTTIDKCRYPSVLLEGYPLLMEAARNIAAPAIRNKGKFRMVMIGHPDYVSFHGIPDIPKVIPEAVHGSVGMNQQDQFSQTPCLEKADPAAAIPFDESNRLHRIKAHTHLTPFDQLIKGVGRFGHLHSSSLLLIDF</sequence>
<keyword evidence="1" id="KW-0285">Flavoprotein</keyword>
<gene>
    <name evidence="5" type="ORF">J2S10_003692</name>
</gene>
<proteinExistence type="predicted"/>
<evidence type="ECO:0000313" key="6">
    <source>
        <dbReference type="Proteomes" id="UP001224122"/>
    </source>
</evidence>
<dbReference type="Gene3D" id="3.30.43.10">
    <property type="entry name" value="Uridine Diphospho-n-acetylenolpyruvylglucosamine Reductase, domain 2"/>
    <property type="match status" value="1"/>
</dbReference>
<evidence type="ECO:0000256" key="1">
    <source>
        <dbReference type="ARBA" id="ARBA00022630"/>
    </source>
</evidence>
<dbReference type="PANTHER" id="PTHR42659:SF2">
    <property type="entry name" value="XANTHINE DEHYDROGENASE SUBUNIT C-RELATED"/>
    <property type="match status" value="1"/>
</dbReference>
<dbReference type="SUPFAM" id="SSF56176">
    <property type="entry name" value="FAD-binding/transporter-associated domain-like"/>
    <property type="match status" value="1"/>
</dbReference>
<evidence type="ECO:0000313" key="5">
    <source>
        <dbReference type="EMBL" id="MDQ0200503.1"/>
    </source>
</evidence>
<dbReference type="Pfam" id="PF00941">
    <property type="entry name" value="FAD_binding_5"/>
    <property type="match status" value="1"/>
</dbReference>
<keyword evidence="3" id="KW-0560">Oxidoreductase</keyword>
<keyword evidence="6" id="KW-1185">Reference proteome</keyword>
<comment type="caution">
    <text evidence="5">The sequence shown here is derived from an EMBL/GenBank/DDBJ whole genome shotgun (WGS) entry which is preliminary data.</text>
</comment>
<keyword evidence="2" id="KW-0274">FAD</keyword>
<protein>
    <recommendedName>
        <fullName evidence="4">Molybdopterin dehydrogenase FAD-binding domain-containing protein</fullName>
    </recommendedName>
</protein>